<dbReference type="AlphaFoldDB" id="A0AAV4DV95"/>
<protein>
    <submittedName>
        <fullName evidence="1">Uncharacterized protein</fullName>
    </submittedName>
</protein>
<dbReference type="EMBL" id="BLXT01008384">
    <property type="protein sequence ID" value="GFO48252.1"/>
    <property type="molecule type" value="Genomic_DNA"/>
</dbReference>
<evidence type="ECO:0000313" key="2">
    <source>
        <dbReference type="Proteomes" id="UP000735302"/>
    </source>
</evidence>
<accession>A0AAV4DV95</accession>
<comment type="caution">
    <text evidence="1">The sequence shown here is derived from an EMBL/GenBank/DDBJ whole genome shotgun (WGS) entry which is preliminary data.</text>
</comment>
<proteinExistence type="predicted"/>
<dbReference type="Proteomes" id="UP000735302">
    <property type="component" value="Unassembled WGS sequence"/>
</dbReference>
<reference evidence="1 2" key="1">
    <citation type="journal article" date="2021" name="Elife">
        <title>Chloroplast acquisition without the gene transfer in kleptoplastic sea slugs, Plakobranchus ocellatus.</title>
        <authorList>
            <person name="Maeda T."/>
            <person name="Takahashi S."/>
            <person name="Yoshida T."/>
            <person name="Shimamura S."/>
            <person name="Takaki Y."/>
            <person name="Nagai Y."/>
            <person name="Toyoda A."/>
            <person name="Suzuki Y."/>
            <person name="Arimoto A."/>
            <person name="Ishii H."/>
            <person name="Satoh N."/>
            <person name="Nishiyama T."/>
            <person name="Hasebe M."/>
            <person name="Maruyama T."/>
            <person name="Minagawa J."/>
            <person name="Obokata J."/>
            <person name="Shigenobu S."/>
        </authorList>
    </citation>
    <scope>NUCLEOTIDE SEQUENCE [LARGE SCALE GENOMIC DNA]</scope>
</reference>
<sequence length="80" mass="8711">MLNFFSLLYVPKLPFQAETISVSVLQLVPPGMPWSCPETAQVCWASRAAGQPGAQVAQLTRVARLQCGPKPDADNIEKEI</sequence>
<gene>
    <name evidence="1" type="ORF">PoB_007475700</name>
</gene>
<keyword evidence="2" id="KW-1185">Reference proteome</keyword>
<evidence type="ECO:0000313" key="1">
    <source>
        <dbReference type="EMBL" id="GFO48252.1"/>
    </source>
</evidence>
<name>A0AAV4DV95_9GAST</name>
<organism evidence="1 2">
    <name type="scientific">Plakobranchus ocellatus</name>
    <dbReference type="NCBI Taxonomy" id="259542"/>
    <lineage>
        <taxon>Eukaryota</taxon>
        <taxon>Metazoa</taxon>
        <taxon>Spiralia</taxon>
        <taxon>Lophotrochozoa</taxon>
        <taxon>Mollusca</taxon>
        <taxon>Gastropoda</taxon>
        <taxon>Heterobranchia</taxon>
        <taxon>Euthyneura</taxon>
        <taxon>Panpulmonata</taxon>
        <taxon>Sacoglossa</taxon>
        <taxon>Placobranchoidea</taxon>
        <taxon>Plakobranchidae</taxon>
        <taxon>Plakobranchus</taxon>
    </lineage>
</organism>